<dbReference type="AlphaFoldDB" id="A0A397S716"/>
<dbReference type="InterPro" id="IPR000679">
    <property type="entry name" value="Znf_GATA"/>
</dbReference>
<comment type="caution">
    <text evidence="9">The sequence shown here is derived from an EMBL/GenBank/DDBJ whole genome shotgun (WGS) entry which is preliminary data.</text>
</comment>
<feature type="region of interest" description="Disordered" evidence="7">
    <location>
        <begin position="181"/>
        <end position="257"/>
    </location>
</feature>
<dbReference type="InterPro" id="IPR013088">
    <property type="entry name" value="Znf_NHR/GATA"/>
</dbReference>
<evidence type="ECO:0000256" key="5">
    <source>
        <dbReference type="ARBA" id="ARBA00023163"/>
    </source>
</evidence>
<dbReference type="PANTHER" id="PTHR47172">
    <property type="entry name" value="OS01G0976800 PROTEIN"/>
    <property type="match status" value="1"/>
</dbReference>
<protein>
    <recommendedName>
        <fullName evidence="8">GATA-type domain-containing protein</fullName>
    </recommendedName>
</protein>
<evidence type="ECO:0000259" key="8">
    <source>
        <dbReference type="PROSITE" id="PS50114"/>
    </source>
</evidence>
<evidence type="ECO:0000256" key="6">
    <source>
        <dbReference type="PROSITE-ProRule" id="PRU00094"/>
    </source>
</evidence>
<keyword evidence="4" id="KW-0805">Transcription regulation</keyword>
<gene>
    <name evidence="10" type="ORF">C1645_760476</name>
    <name evidence="9" type="ORF">C1645_792357</name>
</gene>
<dbReference type="GO" id="GO:0006355">
    <property type="term" value="P:regulation of DNA-templated transcription"/>
    <property type="evidence" value="ECO:0007669"/>
    <property type="project" value="InterPro"/>
</dbReference>
<dbReference type="GO" id="GO:0043565">
    <property type="term" value="F:sequence-specific DNA binding"/>
    <property type="evidence" value="ECO:0007669"/>
    <property type="project" value="InterPro"/>
</dbReference>
<dbReference type="PANTHER" id="PTHR47172:SF24">
    <property type="entry name" value="GATA ZINC FINGER DOMAIN-CONTAINING PROTEIN 14-RELATED"/>
    <property type="match status" value="1"/>
</dbReference>
<evidence type="ECO:0000256" key="3">
    <source>
        <dbReference type="ARBA" id="ARBA00022833"/>
    </source>
</evidence>
<feature type="region of interest" description="Disordered" evidence="7">
    <location>
        <begin position="652"/>
        <end position="712"/>
    </location>
</feature>
<evidence type="ECO:0000256" key="7">
    <source>
        <dbReference type="SAM" id="MobiDB-lite"/>
    </source>
</evidence>
<dbReference type="Pfam" id="PF00320">
    <property type="entry name" value="GATA"/>
    <property type="match status" value="1"/>
</dbReference>
<dbReference type="Gene3D" id="3.30.50.10">
    <property type="entry name" value="Erythroid Transcription Factor GATA-1, subunit A"/>
    <property type="match status" value="1"/>
</dbReference>
<dbReference type="OrthoDB" id="2162994at2759"/>
<reference evidence="9 11" key="1">
    <citation type="submission" date="2018-06" db="EMBL/GenBank/DDBJ databases">
        <title>Comparative genomics reveals the genomic features of Rhizophagus irregularis, R. cerebriforme, R. diaphanum and Gigaspora rosea, and their symbiotic lifestyle signature.</title>
        <authorList>
            <person name="Morin E."/>
            <person name="San Clemente H."/>
            <person name="Chen E.C.H."/>
            <person name="De La Providencia I."/>
            <person name="Hainaut M."/>
            <person name="Kuo A."/>
            <person name="Kohler A."/>
            <person name="Murat C."/>
            <person name="Tang N."/>
            <person name="Roy S."/>
            <person name="Loubradou J."/>
            <person name="Henrissat B."/>
            <person name="Grigoriev I.V."/>
            <person name="Corradi N."/>
            <person name="Roux C."/>
            <person name="Martin F.M."/>
        </authorList>
    </citation>
    <scope>NUCLEOTIDE SEQUENCE [LARGE SCALE GENOMIC DNA]</scope>
    <source>
        <strain evidence="9 11">DAOM 227022</strain>
    </source>
</reference>
<evidence type="ECO:0000256" key="1">
    <source>
        <dbReference type="ARBA" id="ARBA00022723"/>
    </source>
</evidence>
<dbReference type="PROSITE" id="PS50114">
    <property type="entry name" value="GATA_ZN_FINGER_2"/>
    <property type="match status" value="1"/>
</dbReference>
<keyword evidence="2 6" id="KW-0863">Zinc-finger</keyword>
<organism evidence="9 11">
    <name type="scientific">Glomus cerebriforme</name>
    <dbReference type="NCBI Taxonomy" id="658196"/>
    <lineage>
        <taxon>Eukaryota</taxon>
        <taxon>Fungi</taxon>
        <taxon>Fungi incertae sedis</taxon>
        <taxon>Mucoromycota</taxon>
        <taxon>Glomeromycotina</taxon>
        <taxon>Glomeromycetes</taxon>
        <taxon>Glomerales</taxon>
        <taxon>Glomeraceae</taxon>
        <taxon>Glomus</taxon>
    </lineage>
</organism>
<feature type="compositionally biased region" description="Basic residues" evidence="7">
    <location>
        <begin position="652"/>
        <end position="662"/>
    </location>
</feature>
<dbReference type="SUPFAM" id="SSF57716">
    <property type="entry name" value="Glucocorticoid receptor-like (DNA-binding domain)"/>
    <property type="match status" value="1"/>
</dbReference>
<evidence type="ECO:0000313" key="10">
    <source>
        <dbReference type="EMBL" id="RIA94226.1"/>
    </source>
</evidence>
<dbReference type="Proteomes" id="UP000265703">
    <property type="component" value="Unassembled WGS sequence"/>
</dbReference>
<dbReference type="CDD" id="cd00202">
    <property type="entry name" value="ZnF_GATA"/>
    <property type="match status" value="1"/>
</dbReference>
<proteinExistence type="predicted"/>
<feature type="compositionally biased region" description="Low complexity" evidence="7">
    <location>
        <begin position="372"/>
        <end position="389"/>
    </location>
</feature>
<evidence type="ECO:0000313" key="11">
    <source>
        <dbReference type="Proteomes" id="UP000265703"/>
    </source>
</evidence>
<keyword evidence="5" id="KW-0804">Transcription</keyword>
<feature type="compositionally biased region" description="Low complexity" evidence="7">
    <location>
        <begin position="406"/>
        <end position="423"/>
    </location>
</feature>
<evidence type="ECO:0000313" key="9">
    <source>
        <dbReference type="EMBL" id="RIA80539.1"/>
    </source>
</evidence>
<feature type="compositionally biased region" description="Low complexity" evidence="7">
    <location>
        <begin position="314"/>
        <end position="328"/>
    </location>
</feature>
<feature type="compositionally biased region" description="Polar residues" evidence="7">
    <location>
        <begin position="390"/>
        <end position="405"/>
    </location>
</feature>
<dbReference type="EMBL" id="QKYT01000086">
    <property type="protein sequence ID" value="RIA94226.1"/>
    <property type="molecule type" value="Genomic_DNA"/>
</dbReference>
<feature type="region of interest" description="Disordered" evidence="7">
    <location>
        <begin position="119"/>
        <end position="143"/>
    </location>
</feature>
<dbReference type="EMBL" id="QKYT01000948">
    <property type="protein sequence ID" value="RIA80539.1"/>
    <property type="molecule type" value="Genomic_DNA"/>
</dbReference>
<keyword evidence="3" id="KW-0862">Zinc</keyword>
<accession>A0A397S716</accession>
<feature type="compositionally biased region" description="Low complexity" evidence="7">
    <location>
        <begin position="182"/>
        <end position="219"/>
    </location>
</feature>
<sequence length="1011" mass="113724">MSVKRKYTTDFPVTTVKPEDEKDDQNGLLNVRDSGILLPALRFSRENNLKASFTKYSVQNKIFFRPDLPEHSLPIPYTGLLGTCTLSIGPFLYLDTQIYELLFVSQQILLDQNQTHDASHSFSQQIHPQTQQQNQQQSHQFFQQQPQQLPFTTVHHTQVQPTFGQTSYPTIRPLAPAPIMTSLQSSSQSSSRIYKQPAIQPRPQPQQSQVSQVPQLTQVISHPQVQQRMPIPRLSSQQPRTSPTISSSSSTSNNSVRFSPQLTSVMQTLLQTYNPTQILAIQKQLSQPETAPNLSQEQKNALINHLSYLLASQSNTSSQTNSPQVNSPLTVPLQQRPSTNSILSKTVQSQSQQYQSGQFIFSQDQTSEKHLSVQPPSEQQQQSVQTSPSIEQNQIIQSDSPTEQNQEVQSTSSPEQQTTSSSQKLNVFQQLSPSSENHVVIEHPPQQKQTVNSLSPQRMLIATESAHYAALNKFKMWNQPAEIPASTAYEHAVRCEVILTFKEDRKTRFLFPKDAIIERNPEGDDNVYEVIASYVSPSDESDAKRSRDNPEEWEISIKSVTEDIWNALYRTVNDEDTVERLMDEKLKRKCKERYLQMRIPRDFSKEKIKKYQKAWATTINVNENKMLDDIIDIEKKTDESEIDMDIDITVGKGKRGKRKAGQKKVASTVTKKVRKTKNTPKSETNKKTKSSTSTSKKSRSVPDPTGAAEPTSEKKNCMYCGARYTPMWRRGPKGPGTLCNACGVKWKQGKIIIEESPNDDTEPNDSISVTKPRKSSIPTGKTAAHSSPARAGKKPNRLPSFNEGTISHTDEDEGRAEKPHTSRRGSTTGASKRGRRASTSLKKDPESVLETKPNFISSQNSSVFPMELAITSISFGPGLAVFSEPDCYVTLEKNKILIGLKKDGHDPTVIEIWKNYIDDINYSVEKDLSTGYPMLEVTVNIGQYITRFDMVILDGEHSSVVFKFVNLDLNFKPGLLADSGIIVDEGNDTIDLRTLFQRWSAIEMDENASYF</sequence>
<name>A0A397S716_9GLOM</name>
<evidence type="ECO:0000256" key="2">
    <source>
        <dbReference type="ARBA" id="ARBA00022771"/>
    </source>
</evidence>
<feature type="region of interest" description="Disordered" evidence="7">
    <location>
        <begin position="753"/>
        <end position="849"/>
    </location>
</feature>
<feature type="region of interest" description="Disordered" evidence="7">
    <location>
        <begin position="364"/>
        <end position="424"/>
    </location>
</feature>
<feature type="compositionally biased region" description="Low complexity" evidence="7">
    <location>
        <begin position="123"/>
        <end position="143"/>
    </location>
</feature>
<keyword evidence="1" id="KW-0479">Metal-binding</keyword>
<feature type="compositionally biased region" description="Low complexity" evidence="7">
    <location>
        <begin position="235"/>
        <end position="257"/>
    </location>
</feature>
<evidence type="ECO:0000256" key="4">
    <source>
        <dbReference type="ARBA" id="ARBA00023015"/>
    </source>
</evidence>
<feature type="domain" description="GATA-type" evidence="8">
    <location>
        <begin position="711"/>
        <end position="747"/>
    </location>
</feature>
<dbReference type="SMART" id="SM00401">
    <property type="entry name" value="ZnF_GATA"/>
    <property type="match status" value="1"/>
</dbReference>
<dbReference type="STRING" id="658196.A0A397S716"/>
<keyword evidence="11" id="KW-1185">Reference proteome</keyword>
<dbReference type="GO" id="GO:0008270">
    <property type="term" value="F:zinc ion binding"/>
    <property type="evidence" value="ECO:0007669"/>
    <property type="project" value="UniProtKB-KW"/>
</dbReference>
<feature type="region of interest" description="Disordered" evidence="7">
    <location>
        <begin position="314"/>
        <end position="335"/>
    </location>
</feature>